<dbReference type="Gene3D" id="2.60.40.10">
    <property type="entry name" value="Immunoglobulins"/>
    <property type="match status" value="1"/>
</dbReference>
<keyword evidence="2" id="KW-0812">Transmembrane</keyword>
<keyword evidence="5" id="KW-1185">Reference proteome</keyword>
<dbReference type="Proteomes" id="UP000276834">
    <property type="component" value="Unassembled WGS sequence"/>
</dbReference>
<accession>A0A3L8Q7L2</accession>
<dbReference type="OrthoDB" id="9221537at2759"/>
<organism evidence="4 5">
    <name type="scientific">Chloebia gouldiae</name>
    <name type="common">Gouldian finch</name>
    <name type="synonym">Erythrura gouldiae</name>
    <dbReference type="NCBI Taxonomy" id="44316"/>
    <lineage>
        <taxon>Eukaryota</taxon>
        <taxon>Metazoa</taxon>
        <taxon>Chordata</taxon>
        <taxon>Craniata</taxon>
        <taxon>Vertebrata</taxon>
        <taxon>Euteleostomi</taxon>
        <taxon>Archelosauria</taxon>
        <taxon>Archosauria</taxon>
        <taxon>Dinosauria</taxon>
        <taxon>Saurischia</taxon>
        <taxon>Theropoda</taxon>
        <taxon>Coelurosauria</taxon>
        <taxon>Aves</taxon>
        <taxon>Neognathae</taxon>
        <taxon>Neoaves</taxon>
        <taxon>Telluraves</taxon>
        <taxon>Australaves</taxon>
        <taxon>Passeriformes</taxon>
        <taxon>Passeroidea</taxon>
        <taxon>Passeridae</taxon>
        <taxon>Chloebia</taxon>
    </lineage>
</organism>
<feature type="domain" description="Ig-like" evidence="3">
    <location>
        <begin position="69"/>
        <end position="162"/>
    </location>
</feature>
<comment type="caution">
    <text evidence="4">The sequence shown here is derived from an EMBL/GenBank/DDBJ whole genome shotgun (WGS) entry which is preliminary data.</text>
</comment>
<evidence type="ECO:0000313" key="5">
    <source>
        <dbReference type="Proteomes" id="UP000276834"/>
    </source>
</evidence>
<gene>
    <name evidence="4" type="ORF">DV515_00018400</name>
</gene>
<evidence type="ECO:0000313" key="4">
    <source>
        <dbReference type="EMBL" id="RLV63311.1"/>
    </source>
</evidence>
<dbReference type="PROSITE" id="PS50835">
    <property type="entry name" value="IG_LIKE"/>
    <property type="match status" value="1"/>
</dbReference>
<dbReference type="Pfam" id="PF00047">
    <property type="entry name" value="ig"/>
    <property type="match status" value="1"/>
</dbReference>
<feature type="non-terminal residue" evidence="4">
    <location>
        <position position="162"/>
    </location>
</feature>
<dbReference type="InterPro" id="IPR013151">
    <property type="entry name" value="Immunoglobulin_dom"/>
</dbReference>
<protein>
    <recommendedName>
        <fullName evidence="3">Ig-like domain-containing protein</fullName>
    </recommendedName>
</protein>
<dbReference type="AlphaFoldDB" id="A0A3L8Q7L2"/>
<dbReference type="STRING" id="44316.ENSEGOP00005020717"/>
<name>A0A3L8Q7L2_CHLGU</name>
<sequence length="162" mass="17839">MERPTSGDPDHVHCSQGGWHRFLDTLHSDQESSDPMGVSSSDSYPADTPSKLFLIAILWFILGIVSVNGSVIVTVSEPVIGVMEGKSVKIVCEFSDNQGAGANEVIIFWRRGQVSENLNAVTLWDKETQKGNTTLELAQVTLADMGTYVCLVKIRWSFDLQH</sequence>
<reference evidence="4 5" key="1">
    <citation type="journal article" date="2018" name="Proc. R. Soc. B">
        <title>A non-coding region near Follistatin controls head colour polymorphism in the Gouldian finch.</title>
        <authorList>
            <person name="Toomey M.B."/>
            <person name="Marques C.I."/>
            <person name="Andrade P."/>
            <person name="Araujo P.M."/>
            <person name="Sabatino S."/>
            <person name="Gazda M.A."/>
            <person name="Afonso S."/>
            <person name="Lopes R.J."/>
            <person name="Corbo J.C."/>
            <person name="Carneiro M."/>
        </authorList>
    </citation>
    <scope>NUCLEOTIDE SEQUENCE [LARGE SCALE GENOMIC DNA]</scope>
    <source>
        <strain evidence="4">Red01</strain>
        <tissue evidence="4">Muscle</tissue>
    </source>
</reference>
<dbReference type="InterPro" id="IPR013783">
    <property type="entry name" value="Ig-like_fold"/>
</dbReference>
<dbReference type="InterPro" id="IPR003599">
    <property type="entry name" value="Ig_sub"/>
</dbReference>
<dbReference type="InterPro" id="IPR007110">
    <property type="entry name" value="Ig-like_dom"/>
</dbReference>
<evidence type="ECO:0000256" key="1">
    <source>
        <dbReference type="ARBA" id="ARBA00023319"/>
    </source>
</evidence>
<evidence type="ECO:0000256" key="2">
    <source>
        <dbReference type="SAM" id="Phobius"/>
    </source>
</evidence>
<dbReference type="EMBL" id="QUSF01003161">
    <property type="protein sequence ID" value="RLV63311.1"/>
    <property type="molecule type" value="Genomic_DNA"/>
</dbReference>
<keyword evidence="2" id="KW-1133">Transmembrane helix</keyword>
<evidence type="ECO:0000259" key="3">
    <source>
        <dbReference type="PROSITE" id="PS50835"/>
    </source>
</evidence>
<feature type="transmembrane region" description="Helical" evidence="2">
    <location>
        <begin position="52"/>
        <end position="75"/>
    </location>
</feature>
<dbReference type="SMART" id="SM00409">
    <property type="entry name" value="IG"/>
    <property type="match status" value="1"/>
</dbReference>
<dbReference type="InterPro" id="IPR036179">
    <property type="entry name" value="Ig-like_dom_sf"/>
</dbReference>
<proteinExistence type="predicted"/>
<keyword evidence="2" id="KW-0472">Membrane</keyword>
<dbReference type="SUPFAM" id="SSF48726">
    <property type="entry name" value="Immunoglobulin"/>
    <property type="match status" value="1"/>
</dbReference>
<keyword evidence="1" id="KW-0393">Immunoglobulin domain</keyword>